<keyword evidence="2" id="KW-1185">Reference proteome</keyword>
<dbReference type="PANTHER" id="PTHR35040">
    <property type="match status" value="1"/>
</dbReference>
<dbReference type="PANTHER" id="PTHR35040:SF9">
    <property type="entry name" value="4-LIKE CELL SURFACE PROTEIN, PUTATIVE (AFU_ORTHOLOGUE AFUA_4G14080)-RELATED"/>
    <property type="match status" value="1"/>
</dbReference>
<dbReference type="Pfam" id="PF12138">
    <property type="entry name" value="Spherulin4"/>
    <property type="match status" value="1"/>
</dbReference>
<evidence type="ECO:0000313" key="2">
    <source>
        <dbReference type="Proteomes" id="UP000016922"/>
    </source>
</evidence>
<name>S3DZP4_GLAL2</name>
<dbReference type="EMBL" id="KE145360">
    <property type="protein sequence ID" value="EPE31768.1"/>
    <property type="molecule type" value="Genomic_DNA"/>
</dbReference>
<dbReference type="InterPro" id="IPR021986">
    <property type="entry name" value="Spherulin4"/>
</dbReference>
<dbReference type="OrthoDB" id="5342184at2759"/>
<gene>
    <name evidence="1" type="ORF">GLAREA_11850</name>
</gene>
<evidence type="ECO:0000313" key="1">
    <source>
        <dbReference type="EMBL" id="EPE31768.1"/>
    </source>
</evidence>
<dbReference type="Proteomes" id="UP000016922">
    <property type="component" value="Unassembled WGS sequence"/>
</dbReference>
<dbReference type="HOGENOM" id="CLU_060605_0_0_1"/>
<dbReference type="KEGG" id="glz:GLAREA_11850"/>
<proteinExistence type="predicted"/>
<accession>S3DZP4</accession>
<reference evidence="1 2" key="1">
    <citation type="journal article" date="2013" name="BMC Genomics">
        <title>Genomics-driven discovery of the pneumocandin biosynthetic gene cluster in the fungus Glarea lozoyensis.</title>
        <authorList>
            <person name="Chen L."/>
            <person name="Yue Q."/>
            <person name="Zhang X."/>
            <person name="Xiang M."/>
            <person name="Wang C."/>
            <person name="Li S."/>
            <person name="Che Y."/>
            <person name="Ortiz-Lopez F.J."/>
            <person name="Bills G.F."/>
            <person name="Liu X."/>
            <person name="An Z."/>
        </authorList>
    </citation>
    <scope>NUCLEOTIDE SEQUENCE [LARGE SCALE GENOMIC DNA]</scope>
    <source>
        <strain evidence="2">ATCC 20868 / MF5171</strain>
    </source>
</reference>
<dbReference type="STRING" id="1116229.S3DZP4"/>
<organism evidence="1 2">
    <name type="scientific">Glarea lozoyensis (strain ATCC 20868 / MF5171)</name>
    <dbReference type="NCBI Taxonomy" id="1116229"/>
    <lineage>
        <taxon>Eukaryota</taxon>
        <taxon>Fungi</taxon>
        <taxon>Dikarya</taxon>
        <taxon>Ascomycota</taxon>
        <taxon>Pezizomycotina</taxon>
        <taxon>Leotiomycetes</taxon>
        <taxon>Helotiales</taxon>
        <taxon>Helotiaceae</taxon>
        <taxon>Glarea</taxon>
    </lineage>
</organism>
<dbReference type="RefSeq" id="XP_008080823.1">
    <property type="nucleotide sequence ID" value="XM_008082632.1"/>
</dbReference>
<dbReference type="AlphaFoldDB" id="S3DZP4"/>
<dbReference type="eggNOG" id="ENOG502S3WN">
    <property type="taxonomic scope" value="Eukaryota"/>
</dbReference>
<protein>
    <submittedName>
        <fullName evidence="1">Cell surface spherulin 4-like protein</fullName>
    </submittedName>
</protein>
<dbReference type="OMA" id="TTWAPLY"/>
<dbReference type="GeneID" id="19470891"/>
<sequence>MATPKADILLPLYIYPLPGAWDALHEAIAAYPSLRFTIIVNPNSGPGGASFSLPDEHYAREIPKLNARPNVCTVGYVRVDYCKRSLGEVFQEVATYAGWSRSTDRETGVTLGLHGIFFDETPNLYSRNVASYLDSVSARVKASEGILGHRLVVHNPGTVPDTGLANPGPDITAVFEESFAAYQSDGLQQRLSNLLRYDRTKCSFMVHSVPREHVRGLTQSLRWRGKYLFVTDLSENYYCRFGPSWASFCEAMARE</sequence>